<name>A0ABQ3W9C7_9LACO</name>
<sequence>MTVSIKSMQKKGLIDKVKSEKDGRYYRLLLTETGKKLYPKCMAVYTEVEAMCDSILTNEEKDQFIKLTNKLTDGLKDYQNKQ</sequence>
<feature type="domain" description="HTH marR-type" evidence="4">
    <location>
        <begin position="1"/>
        <end position="73"/>
    </location>
</feature>
<evidence type="ECO:0000256" key="1">
    <source>
        <dbReference type="ARBA" id="ARBA00023015"/>
    </source>
</evidence>
<dbReference type="Gene3D" id="1.10.10.10">
    <property type="entry name" value="Winged helix-like DNA-binding domain superfamily/Winged helix DNA-binding domain"/>
    <property type="match status" value="1"/>
</dbReference>
<accession>A0ABQ3W9C7</accession>
<dbReference type="Proteomes" id="UP000616547">
    <property type="component" value="Unassembled WGS sequence"/>
</dbReference>
<reference evidence="6" key="1">
    <citation type="submission" date="2021-01" db="EMBL/GenBank/DDBJ databases">
        <title>Draft genome sequence of Nasalis larvatus strain YZ03.</title>
        <authorList>
            <person name="Suzuki-Hashido N."/>
            <person name="Tsuchida S."/>
            <person name="Hayakawa T."/>
        </authorList>
    </citation>
    <scope>NUCLEOTIDE SEQUENCE [LARGE SCALE GENOMIC DNA]</scope>
    <source>
        <strain evidence="6">YZ03</strain>
    </source>
</reference>
<comment type="caution">
    <text evidence="5">The sequence shown here is derived from an EMBL/GenBank/DDBJ whole genome shotgun (WGS) entry which is preliminary data.</text>
</comment>
<evidence type="ECO:0000313" key="5">
    <source>
        <dbReference type="EMBL" id="GHW00787.1"/>
    </source>
</evidence>
<keyword evidence="2" id="KW-0238">DNA-binding</keyword>
<gene>
    <name evidence="5" type="ORF">lacNasYZ03_04740</name>
</gene>
<dbReference type="EMBL" id="BOCI01000128">
    <property type="protein sequence ID" value="GHW00787.1"/>
    <property type="molecule type" value="Genomic_DNA"/>
</dbReference>
<dbReference type="InterPro" id="IPR000835">
    <property type="entry name" value="HTH_MarR-typ"/>
</dbReference>
<keyword evidence="6" id="KW-1185">Reference proteome</keyword>
<dbReference type="PRINTS" id="PR00598">
    <property type="entry name" value="HTHMARR"/>
</dbReference>
<dbReference type="PANTHER" id="PTHR42756:SF1">
    <property type="entry name" value="TRANSCRIPTIONAL REPRESSOR OF EMRAB OPERON"/>
    <property type="match status" value="1"/>
</dbReference>
<dbReference type="InterPro" id="IPR036388">
    <property type="entry name" value="WH-like_DNA-bd_sf"/>
</dbReference>
<dbReference type="SUPFAM" id="SSF46785">
    <property type="entry name" value="Winged helix' DNA-binding domain"/>
    <property type="match status" value="1"/>
</dbReference>
<keyword evidence="3" id="KW-0804">Transcription</keyword>
<organism evidence="5 6">
    <name type="scientific">Lactobacillus nasalidis</name>
    <dbReference type="NCBI Taxonomy" id="2797258"/>
    <lineage>
        <taxon>Bacteria</taxon>
        <taxon>Bacillati</taxon>
        <taxon>Bacillota</taxon>
        <taxon>Bacilli</taxon>
        <taxon>Lactobacillales</taxon>
        <taxon>Lactobacillaceae</taxon>
        <taxon>Lactobacillus</taxon>
    </lineage>
</organism>
<evidence type="ECO:0000259" key="4">
    <source>
        <dbReference type="PROSITE" id="PS50995"/>
    </source>
</evidence>
<keyword evidence="1" id="KW-0805">Transcription regulation</keyword>
<evidence type="ECO:0000256" key="2">
    <source>
        <dbReference type="ARBA" id="ARBA00023125"/>
    </source>
</evidence>
<dbReference type="PROSITE" id="PS50995">
    <property type="entry name" value="HTH_MARR_2"/>
    <property type="match status" value="1"/>
</dbReference>
<proteinExistence type="predicted"/>
<evidence type="ECO:0000313" key="6">
    <source>
        <dbReference type="Proteomes" id="UP000616547"/>
    </source>
</evidence>
<dbReference type="InterPro" id="IPR036390">
    <property type="entry name" value="WH_DNA-bd_sf"/>
</dbReference>
<evidence type="ECO:0000256" key="3">
    <source>
        <dbReference type="ARBA" id="ARBA00023163"/>
    </source>
</evidence>
<protein>
    <recommendedName>
        <fullName evidence="4">HTH marR-type domain-containing protein</fullName>
    </recommendedName>
</protein>
<dbReference type="PANTHER" id="PTHR42756">
    <property type="entry name" value="TRANSCRIPTIONAL REGULATOR, MARR"/>
    <property type="match status" value="1"/>
</dbReference>